<protein>
    <submittedName>
        <fullName evidence="4">Demethylrebeccamycin-D-glucose O-methyltransferase</fullName>
    </submittedName>
</protein>
<evidence type="ECO:0000256" key="2">
    <source>
        <dbReference type="ARBA" id="ARBA00022691"/>
    </source>
</evidence>
<gene>
    <name evidence="4" type="ORF">MMIC_P2208</name>
</gene>
<keyword evidence="4" id="KW-0489">Methyltransferase</keyword>
<keyword evidence="5" id="KW-1185">Reference proteome</keyword>
<dbReference type="PANTHER" id="PTHR43861">
    <property type="entry name" value="TRANS-ACONITATE 2-METHYLTRANSFERASE-RELATED"/>
    <property type="match status" value="1"/>
</dbReference>
<feature type="domain" description="Methyltransferase" evidence="3">
    <location>
        <begin position="29"/>
        <end position="123"/>
    </location>
</feature>
<dbReference type="Pfam" id="PF13649">
    <property type="entry name" value="Methyltransf_25"/>
    <property type="match status" value="1"/>
</dbReference>
<dbReference type="Gene3D" id="3.40.50.150">
    <property type="entry name" value="Vaccinia Virus protein VP39"/>
    <property type="match status" value="1"/>
</dbReference>
<dbReference type="InterPro" id="IPR029063">
    <property type="entry name" value="SAM-dependent_MTases_sf"/>
</dbReference>
<organism evidence="4 5">
    <name type="scientific">Mariprofundus micogutta</name>
    <dbReference type="NCBI Taxonomy" id="1921010"/>
    <lineage>
        <taxon>Bacteria</taxon>
        <taxon>Pseudomonadati</taxon>
        <taxon>Pseudomonadota</taxon>
        <taxon>Candidatius Mariprofundia</taxon>
        <taxon>Mariprofundales</taxon>
        <taxon>Mariprofundaceae</taxon>
        <taxon>Mariprofundus</taxon>
    </lineage>
</organism>
<evidence type="ECO:0000313" key="5">
    <source>
        <dbReference type="Proteomes" id="UP000231632"/>
    </source>
</evidence>
<dbReference type="CDD" id="cd02440">
    <property type="entry name" value="AdoMet_MTases"/>
    <property type="match status" value="1"/>
</dbReference>
<dbReference type="PROSITE" id="PS01131">
    <property type="entry name" value="RRNA_A_DIMETH"/>
    <property type="match status" value="1"/>
</dbReference>
<evidence type="ECO:0000256" key="1">
    <source>
        <dbReference type="ARBA" id="ARBA00022679"/>
    </source>
</evidence>
<dbReference type="GO" id="GO:0000179">
    <property type="term" value="F:rRNA (adenine-N6,N6-)-dimethyltransferase activity"/>
    <property type="evidence" value="ECO:0007669"/>
    <property type="project" value="InterPro"/>
</dbReference>
<dbReference type="STRING" id="1921010.MMIC_P2208"/>
<keyword evidence="2" id="KW-0949">S-adenosyl-L-methionine</keyword>
<sequence length="236" mass="26856">MKLLDSTTPETCAENEIYNKLLQLDGKNILELGCGRAEITRAIACEGINRHITALEVDKIQYRHLQAIDDLANVEFIMAGAESIPCPDNNFDIVFMFKSLHHVPLDLMQQALQEIHRVLKPGGLAYISEPVFAGDFNDLLKMFHDEQIVRLAAFEAIKDCVDAELLSLQKEYFFNAPICFENFADFEQKILAATHTDHKLSDALYARVKQKFESHLSESGAQYLMPIRIDLLQKER</sequence>
<dbReference type="OrthoDB" id="323463at2"/>
<keyword evidence="1 4" id="KW-0808">Transferase</keyword>
<evidence type="ECO:0000313" key="4">
    <source>
        <dbReference type="EMBL" id="GAV21226.1"/>
    </source>
</evidence>
<dbReference type="Proteomes" id="UP000231632">
    <property type="component" value="Unassembled WGS sequence"/>
</dbReference>
<evidence type="ECO:0000259" key="3">
    <source>
        <dbReference type="Pfam" id="PF13649"/>
    </source>
</evidence>
<name>A0A1L8CQL7_9PROT</name>
<dbReference type="InterPro" id="IPR020596">
    <property type="entry name" value="rRNA_Ade_Mease_Trfase_CS"/>
</dbReference>
<dbReference type="SUPFAM" id="SSF53335">
    <property type="entry name" value="S-adenosyl-L-methionine-dependent methyltransferases"/>
    <property type="match status" value="1"/>
</dbReference>
<comment type="caution">
    <text evidence="4">The sequence shown here is derived from an EMBL/GenBank/DDBJ whole genome shotgun (WGS) entry which is preliminary data.</text>
</comment>
<dbReference type="InterPro" id="IPR041698">
    <property type="entry name" value="Methyltransf_25"/>
</dbReference>
<accession>A0A1L8CQL7</accession>
<dbReference type="AlphaFoldDB" id="A0A1L8CQL7"/>
<proteinExistence type="predicted"/>
<dbReference type="EMBL" id="BDFD01000023">
    <property type="protein sequence ID" value="GAV21226.1"/>
    <property type="molecule type" value="Genomic_DNA"/>
</dbReference>
<dbReference type="RefSeq" id="WP_143144947.1">
    <property type="nucleotide sequence ID" value="NZ_BDFD01000023.1"/>
</dbReference>
<reference evidence="4 5" key="1">
    <citation type="journal article" date="2017" name="Arch. Microbiol.">
        <title>Mariprofundus micogutta sp. nov., a novel iron-oxidizing zetaproteobacterium isolated from a deep-sea hydrothermal field at the Bayonnaise knoll of the Izu-Ogasawara arc, and a description of Mariprofundales ord. nov. and Zetaproteobacteria classis nov.</title>
        <authorList>
            <person name="Makita H."/>
            <person name="Tanaka E."/>
            <person name="Mitsunobu S."/>
            <person name="Miyazaki M."/>
            <person name="Nunoura T."/>
            <person name="Uematsu K."/>
            <person name="Takaki Y."/>
            <person name="Nishi S."/>
            <person name="Shimamura S."/>
            <person name="Takai K."/>
        </authorList>
    </citation>
    <scope>NUCLEOTIDE SEQUENCE [LARGE SCALE GENOMIC DNA]</scope>
    <source>
        <strain evidence="4 5">ET2</strain>
    </source>
</reference>